<dbReference type="GO" id="GO:0005525">
    <property type="term" value="F:GTP binding"/>
    <property type="evidence" value="ECO:0007669"/>
    <property type="project" value="UniProtKB-UniRule"/>
</dbReference>
<keyword evidence="13 14" id="KW-0342">GTP-binding</keyword>
<proteinExistence type="inferred from homology"/>
<sequence>MILITGGARSGKSGLAETLAQRQNGPVLYIATSRVTDGEMAARVEQHRRHRPAHWLTWEGHRDLHQVIRDHDPQVTAVLLECVTTLITNLLFDEAGETPPEAMDFDAIERHIAGEIDQLLAACAEATCRVILVTNELGMGIVPENLLARRFRDIAGRVNQRLAAAAEDVWLVISGIPVHIKGSGIQGAV</sequence>
<dbReference type="EMBL" id="SJOI01000001">
    <property type="protein sequence ID" value="TCL02578.1"/>
    <property type="molecule type" value="Genomic_DNA"/>
</dbReference>
<dbReference type="InterPro" id="IPR003203">
    <property type="entry name" value="CobU/CobP"/>
</dbReference>
<feature type="binding site" evidence="16">
    <location>
        <begin position="31"/>
        <end position="33"/>
    </location>
    <ligand>
        <name>GTP</name>
        <dbReference type="ChEBI" id="CHEBI:37565"/>
    </ligand>
</feature>
<evidence type="ECO:0000256" key="1">
    <source>
        <dbReference type="ARBA" id="ARBA00000312"/>
    </source>
</evidence>
<evidence type="ECO:0000256" key="13">
    <source>
        <dbReference type="ARBA" id="ARBA00023134"/>
    </source>
</evidence>
<accession>A0A4V2Q2E8</accession>
<dbReference type="EC" id="2.7.1.156" evidence="14"/>
<dbReference type="GO" id="GO:0043752">
    <property type="term" value="F:adenosylcobinamide kinase activity"/>
    <property type="evidence" value="ECO:0007669"/>
    <property type="project" value="UniProtKB-EC"/>
</dbReference>
<dbReference type="OrthoDB" id="9788370at2"/>
<dbReference type="PIRSF" id="PIRSF006135">
    <property type="entry name" value="CobU"/>
    <property type="match status" value="1"/>
</dbReference>
<evidence type="ECO:0000313" key="17">
    <source>
        <dbReference type="EMBL" id="TCL02578.1"/>
    </source>
</evidence>
<dbReference type="CDD" id="cd00544">
    <property type="entry name" value="CobU"/>
    <property type="match status" value="1"/>
</dbReference>
<reference evidence="17 18" key="1">
    <citation type="submission" date="2019-02" db="EMBL/GenBank/DDBJ databases">
        <title>Investigation of anaerobic lignin degradation for improved lignocellulosic biofuels.</title>
        <authorList>
            <person name="Deangelis K."/>
        </authorList>
    </citation>
    <scope>NUCLEOTIDE SEQUENCE [LARGE SCALE GENOMIC DNA]</scope>
    <source>
        <strain evidence="17 18">159R</strain>
    </source>
</reference>
<comment type="catalytic activity">
    <reaction evidence="2 14">
        <text>adenosylcob(III)inamide phosphate + GTP + H(+) = adenosylcob(III)inamide-GDP + diphosphate</text>
        <dbReference type="Rhea" id="RHEA:22712"/>
        <dbReference type="ChEBI" id="CHEBI:15378"/>
        <dbReference type="ChEBI" id="CHEBI:33019"/>
        <dbReference type="ChEBI" id="CHEBI:37565"/>
        <dbReference type="ChEBI" id="CHEBI:58502"/>
        <dbReference type="ChEBI" id="CHEBI:60487"/>
        <dbReference type="EC" id="2.7.7.62"/>
    </reaction>
</comment>
<feature type="binding site" evidence="16">
    <location>
        <begin position="6"/>
        <end position="13"/>
    </location>
    <ligand>
        <name>GTP</name>
        <dbReference type="ChEBI" id="CHEBI:37565"/>
    </ligand>
</feature>
<dbReference type="FunFam" id="3.40.50.300:FF:000632">
    <property type="entry name" value="Bifunctional adenosylcobalamin biosynthesis protein"/>
    <property type="match status" value="1"/>
</dbReference>
<gene>
    <name evidence="17" type="ORF">EZJ58_0600</name>
</gene>
<dbReference type="NCBIfam" id="NF004469">
    <property type="entry name" value="PRK05800.1"/>
    <property type="match status" value="1"/>
</dbReference>
<organism evidence="17 18">
    <name type="scientific">Sodalis ligni</name>
    <dbReference type="NCBI Taxonomy" id="2697027"/>
    <lineage>
        <taxon>Bacteria</taxon>
        <taxon>Pseudomonadati</taxon>
        <taxon>Pseudomonadota</taxon>
        <taxon>Gammaproteobacteria</taxon>
        <taxon>Enterobacterales</taxon>
        <taxon>Bruguierivoracaceae</taxon>
        <taxon>Sodalis</taxon>
    </lineage>
</organism>
<keyword evidence="9 14" id="KW-0808">Transferase</keyword>
<keyword evidence="11 14" id="KW-0418">Kinase</keyword>
<comment type="caution">
    <text evidence="17">The sequence shown here is derived from an EMBL/GenBank/DDBJ whole genome shotgun (WGS) entry which is preliminary data.</text>
</comment>
<feature type="binding site" evidence="16">
    <location>
        <begin position="48"/>
        <end position="51"/>
    </location>
    <ligand>
        <name>GTP</name>
        <dbReference type="ChEBI" id="CHEBI:37565"/>
    </ligand>
</feature>
<evidence type="ECO:0000256" key="14">
    <source>
        <dbReference type="PIRNR" id="PIRNR006135"/>
    </source>
</evidence>
<dbReference type="GO" id="GO:0008820">
    <property type="term" value="F:cobinamide phosphate guanylyltransferase activity"/>
    <property type="evidence" value="ECO:0007669"/>
    <property type="project" value="UniProtKB-UniRule"/>
</dbReference>
<dbReference type="PANTHER" id="PTHR34848:SF1">
    <property type="entry name" value="BIFUNCTIONAL ADENOSYLCOBALAMIN BIOSYNTHESIS PROTEIN COBU"/>
    <property type="match status" value="1"/>
</dbReference>
<keyword evidence="18" id="KW-1185">Reference proteome</keyword>
<evidence type="ECO:0000256" key="8">
    <source>
        <dbReference type="ARBA" id="ARBA00022573"/>
    </source>
</evidence>
<evidence type="ECO:0000256" key="11">
    <source>
        <dbReference type="ARBA" id="ARBA00022777"/>
    </source>
</evidence>
<feature type="binding site" evidence="16">
    <location>
        <position position="81"/>
    </location>
    <ligand>
        <name>GTP</name>
        <dbReference type="ChEBI" id="CHEBI:37565"/>
    </ligand>
</feature>
<keyword evidence="12 14" id="KW-0067">ATP-binding</keyword>
<dbReference type="SUPFAM" id="SSF52540">
    <property type="entry name" value="P-loop containing nucleoside triphosphate hydrolases"/>
    <property type="match status" value="1"/>
</dbReference>
<evidence type="ECO:0000256" key="12">
    <source>
        <dbReference type="ARBA" id="ARBA00022840"/>
    </source>
</evidence>
<evidence type="ECO:0000256" key="6">
    <source>
        <dbReference type="ARBA" id="ARBA00005159"/>
    </source>
</evidence>
<dbReference type="Proteomes" id="UP000294555">
    <property type="component" value="Unassembled WGS sequence"/>
</dbReference>
<protein>
    <recommendedName>
        <fullName evidence="14">Bifunctional adenosylcobalamin biosynthesis protein</fullName>
        <ecNumber evidence="14">2.7.1.156</ecNumber>
        <ecNumber evidence="14">2.7.7.62</ecNumber>
    </recommendedName>
</protein>
<evidence type="ECO:0000256" key="7">
    <source>
        <dbReference type="ARBA" id="ARBA00007490"/>
    </source>
</evidence>
<dbReference type="Gene3D" id="3.40.50.300">
    <property type="entry name" value="P-loop containing nucleotide triphosphate hydrolases"/>
    <property type="match status" value="1"/>
</dbReference>
<comment type="pathway">
    <text evidence="5 14">Cofactor biosynthesis; adenosylcobalamin biosynthesis; adenosylcobalamin from cob(II)yrinate a,c-diamide: step 6/7.</text>
</comment>
<keyword evidence="10 14" id="KW-0547">Nucleotide-binding</keyword>
<evidence type="ECO:0000256" key="9">
    <source>
        <dbReference type="ARBA" id="ARBA00022679"/>
    </source>
</evidence>
<evidence type="ECO:0000256" key="3">
    <source>
        <dbReference type="ARBA" id="ARBA00001522"/>
    </source>
</evidence>
<dbReference type="EC" id="2.7.7.62" evidence="14"/>
<comment type="catalytic activity">
    <reaction evidence="1 14">
        <text>adenosylcob(III)inamide + ATP = adenosylcob(III)inamide phosphate + ADP + H(+)</text>
        <dbReference type="Rhea" id="RHEA:15769"/>
        <dbReference type="ChEBI" id="CHEBI:2480"/>
        <dbReference type="ChEBI" id="CHEBI:15378"/>
        <dbReference type="ChEBI" id="CHEBI:30616"/>
        <dbReference type="ChEBI" id="CHEBI:58502"/>
        <dbReference type="ChEBI" id="CHEBI:456216"/>
        <dbReference type="EC" id="2.7.1.156"/>
    </reaction>
</comment>
<evidence type="ECO:0000313" key="18">
    <source>
        <dbReference type="Proteomes" id="UP000294555"/>
    </source>
</evidence>
<evidence type="ECO:0000256" key="10">
    <source>
        <dbReference type="ARBA" id="ARBA00022741"/>
    </source>
</evidence>
<dbReference type="Pfam" id="PF02283">
    <property type="entry name" value="CobU"/>
    <property type="match status" value="1"/>
</dbReference>
<name>A0A4V2Q2E8_9GAMM</name>
<dbReference type="PANTHER" id="PTHR34848">
    <property type="match status" value="1"/>
</dbReference>
<evidence type="ECO:0000256" key="5">
    <source>
        <dbReference type="ARBA" id="ARBA00004692"/>
    </source>
</evidence>
<dbReference type="UniPathway" id="UPA00148">
    <property type="reaction ID" value="UER00236"/>
</dbReference>
<dbReference type="AlphaFoldDB" id="A0A4V2Q2E8"/>
<evidence type="ECO:0000256" key="2">
    <source>
        <dbReference type="ARBA" id="ARBA00000711"/>
    </source>
</evidence>
<keyword evidence="8 14" id="KW-0169">Cobalamin biosynthesis</keyword>
<evidence type="ECO:0000256" key="15">
    <source>
        <dbReference type="PIRSR" id="PIRSR006135-1"/>
    </source>
</evidence>
<comment type="catalytic activity">
    <reaction evidence="3">
        <text>adenosylcob(III)inamide + GTP = adenosylcob(III)inamide phosphate + GDP + H(+)</text>
        <dbReference type="Rhea" id="RHEA:15765"/>
        <dbReference type="ChEBI" id="CHEBI:2480"/>
        <dbReference type="ChEBI" id="CHEBI:15378"/>
        <dbReference type="ChEBI" id="CHEBI:37565"/>
        <dbReference type="ChEBI" id="CHEBI:58189"/>
        <dbReference type="ChEBI" id="CHEBI:58502"/>
        <dbReference type="EC" id="2.7.1.156"/>
    </reaction>
</comment>
<comment type="function">
    <text evidence="4 14">Catalyzes ATP-dependent phosphorylation of adenosylcobinamide and addition of GMP to adenosylcobinamide phosphate.</text>
</comment>
<feature type="binding site" evidence="16">
    <location>
        <position position="59"/>
    </location>
    <ligand>
        <name>GTP</name>
        <dbReference type="ChEBI" id="CHEBI:37565"/>
    </ligand>
</feature>
<feature type="active site" description="GMP-histidine intermediate" evidence="15">
    <location>
        <position position="47"/>
    </location>
</feature>
<evidence type="ECO:0000256" key="4">
    <source>
        <dbReference type="ARBA" id="ARBA00003889"/>
    </source>
</evidence>
<comment type="similarity">
    <text evidence="7 14">Belongs to the CobU/CobP family.</text>
</comment>
<dbReference type="InterPro" id="IPR027417">
    <property type="entry name" value="P-loop_NTPase"/>
</dbReference>
<evidence type="ECO:0000256" key="16">
    <source>
        <dbReference type="PIRSR" id="PIRSR006135-2"/>
    </source>
</evidence>
<dbReference type="GO" id="GO:0009236">
    <property type="term" value="P:cobalamin biosynthetic process"/>
    <property type="evidence" value="ECO:0007669"/>
    <property type="project" value="UniProtKB-UniRule"/>
</dbReference>
<dbReference type="GO" id="GO:0005524">
    <property type="term" value="F:ATP binding"/>
    <property type="evidence" value="ECO:0007669"/>
    <property type="project" value="UniProtKB-UniRule"/>
</dbReference>
<comment type="pathway">
    <text evidence="6 14">Cofactor biosynthesis; adenosylcobalamin biosynthesis; adenosylcobalamin from cob(II)yrinate a,c-diamide: step 5/7.</text>
</comment>
<keyword evidence="17" id="KW-0548">Nucleotidyltransferase</keyword>
<dbReference type="RefSeq" id="WP_132921518.1">
    <property type="nucleotide sequence ID" value="NZ_SJOI01000001.1"/>
</dbReference>